<dbReference type="InterPro" id="IPR013517">
    <property type="entry name" value="FG-GAP"/>
</dbReference>
<evidence type="ECO:0000259" key="2">
    <source>
        <dbReference type="Pfam" id="PF07593"/>
    </source>
</evidence>
<comment type="caution">
    <text evidence="3">The sequence shown here is derived from an EMBL/GenBank/DDBJ whole genome shotgun (WGS) entry which is preliminary data.</text>
</comment>
<proteinExistence type="predicted"/>
<protein>
    <recommendedName>
        <fullName evidence="2">ASPIC/UnbV domain-containing protein</fullName>
    </recommendedName>
</protein>
<dbReference type="SUPFAM" id="SSF69318">
    <property type="entry name" value="Integrin alpha N-terminal domain"/>
    <property type="match status" value="2"/>
</dbReference>
<dbReference type="PROSITE" id="PS51257">
    <property type="entry name" value="PROKAR_LIPOPROTEIN"/>
    <property type="match status" value="1"/>
</dbReference>
<dbReference type="InterPro" id="IPR027039">
    <property type="entry name" value="Crtac1"/>
</dbReference>
<dbReference type="OrthoDB" id="100785at2"/>
<sequence length="624" mass="68741">MNKQVKKILKPTSLTSAVLLALVGCQGTNEVIAQPASTTIFTPADNAFKYSNKNLRKWDVATVADLDQNGYPDLLLNDHGFSVKILWNNQGKFAKPYDLIMGDVHGLTAADFDKNGSIDLVISRGGGSGSNARNSKVVSFDKKRSISQFGEFATPLAMMRGRTVKWVDLNQDGWLDLINFAFPSREMKGKSENYLYLNSQDGQLVEKARLPAIHGDGQKTLVTDFNNDGLPDLLIYGTGPLKAYQANGAFNYEDVTKTVLPTTVRHTTSVSEIDYDNDGDFDLLITRGEEFKAGDTFYNPQKQALGFYWKRGAHKFPPFYAGDVIHFENLQSQWPTKDLLIGESAYKYEFPGETHSGRDIRLVNSDALGFPDKLTEKGTYIGYIGNGQWQLAGNMWSPMTGVITGVSGFSEQTEVSKMPDLLLENRNGKFVNVTNKVGLSHHSHTTSSAVADFNNDGYQDIAIIQRGNLVDENSALIYLNQQGQSFAKKQAHGVVTKEYGAIGLGIEPVDYNLDGQVDLLIGHERGKWHLFDNQQADSNYIQVKVPSSIKSNVSALGAVVKVQACENSQMQRVGATSAAYSQSFNPVVHFGLANCNETVKVQVTWSNGEHLTESVNSINRTVKL</sequence>
<dbReference type="PANTHER" id="PTHR16026">
    <property type="entry name" value="CARTILAGE ACIDIC PROTEIN 1"/>
    <property type="match status" value="1"/>
</dbReference>
<organism evidence="3 4">
    <name type="scientific">Catenovulum agarivorans DS-2</name>
    <dbReference type="NCBI Taxonomy" id="1328313"/>
    <lineage>
        <taxon>Bacteria</taxon>
        <taxon>Pseudomonadati</taxon>
        <taxon>Pseudomonadota</taxon>
        <taxon>Gammaproteobacteria</taxon>
        <taxon>Alteromonadales</taxon>
        <taxon>Alteromonadaceae</taxon>
        <taxon>Catenovulum</taxon>
    </lineage>
</organism>
<dbReference type="PANTHER" id="PTHR16026:SF0">
    <property type="entry name" value="CARTILAGE ACIDIC PROTEIN 1"/>
    <property type="match status" value="1"/>
</dbReference>
<dbReference type="EMBL" id="ARZY01000022">
    <property type="protein sequence ID" value="EWH09584.1"/>
    <property type="molecule type" value="Genomic_DNA"/>
</dbReference>
<dbReference type="Pfam" id="PF13517">
    <property type="entry name" value="FG-GAP_3"/>
    <property type="match status" value="2"/>
</dbReference>
<dbReference type="InterPro" id="IPR028994">
    <property type="entry name" value="Integrin_alpha_N"/>
</dbReference>
<name>W7Q9X4_9ALTE</name>
<keyword evidence="1" id="KW-0732">Signal</keyword>
<feature type="domain" description="ASPIC/UnbV" evidence="2">
    <location>
        <begin position="555"/>
        <end position="622"/>
    </location>
</feature>
<dbReference type="RefSeq" id="WP_035015074.1">
    <property type="nucleotide sequence ID" value="NZ_ARZY01000022.1"/>
</dbReference>
<dbReference type="AlphaFoldDB" id="W7Q9X4"/>
<dbReference type="Pfam" id="PF07593">
    <property type="entry name" value="UnbV_ASPIC"/>
    <property type="match status" value="1"/>
</dbReference>
<evidence type="ECO:0000313" key="3">
    <source>
        <dbReference type="EMBL" id="EWH09584.1"/>
    </source>
</evidence>
<dbReference type="Gene3D" id="2.130.10.130">
    <property type="entry name" value="Integrin alpha, N-terminal"/>
    <property type="match status" value="2"/>
</dbReference>
<dbReference type="Proteomes" id="UP000019276">
    <property type="component" value="Unassembled WGS sequence"/>
</dbReference>
<dbReference type="STRING" id="1328313.DS2_12153"/>
<evidence type="ECO:0000256" key="1">
    <source>
        <dbReference type="ARBA" id="ARBA00022729"/>
    </source>
</evidence>
<gene>
    <name evidence="3" type="ORF">DS2_12153</name>
</gene>
<dbReference type="eggNOG" id="COG2931">
    <property type="taxonomic scope" value="Bacteria"/>
</dbReference>
<keyword evidence="4" id="KW-1185">Reference proteome</keyword>
<dbReference type="InterPro" id="IPR011519">
    <property type="entry name" value="UnbV_ASPIC"/>
</dbReference>
<evidence type="ECO:0000313" key="4">
    <source>
        <dbReference type="Proteomes" id="UP000019276"/>
    </source>
</evidence>
<dbReference type="PATRIC" id="fig|1328313.3.peg.2483"/>
<reference evidence="3 4" key="1">
    <citation type="journal article" date="2014" name="Genome Announc.">
        <title>Draft Genome Sequence of the Agar-Degrading Bacterium Catenovulum sp. Strain DS-2, Isolated from Intestines of Haliotis diversicolor.</title>
        <authorList>
            <person name="Shan D."/>
            <person name="Li X."/>
            <person name="Gu Z."/>
            <person name="Wei G."/>
            <person name="Gao Z."/>
            <person name="Shao Z."/>
        </authorList>
    </citation>
    <scope>NUCLEOTIDE SEQUENCE [LARGE SCALE GENOMIC DNA]</scope>
    <source>
        <strain evidence="3 4">DS-2</strain>
    </source>
</reference>
<dbReference type="Pfam" id="PF01839">
    <property type="entry name" value="FG-GAP"/>
    <property type="match status" value="1"/>
</dbReference>
<accession>W7Q9X4</accession>